<keyword evidence="2" id="KW-1185">Reference proteome</keyword>
<dbReference type="PANTHER" id="PTHR36439">
    <property type="entry name" value="BLL4334 PROTEIN"/>
    <property type="match status" value="1"/>
</dbReference>
<comment type="caution">
    <text evidence="1">The sequence shown here is derived from an EMBL/GenBank/DDBJ whole genome shotgun (WGS) entry which is preliminary data.</text>
</comment>
<sequence length="161" mass="18636">MKELKEELNNVKSIIKIETYIQTGNLIIESSEDKIIIRKEVTNILSEKFNVKDPQMAIYTIEEYKDIISSTPFELSNPKSILVLFPTQETLEQSVYETEKSEMTSTSKWELINGIIYYFGKQNGASTEVKVFRTLNKKFKTNPHTGRNFNTVKKMLDLANK</sequence>
<gene>
    <name evidence="1" type="ORF">RB653_003577</name>
</gene>
<proteinExistence type="predicted"/>
<evidence type="ECO:0000313" key="2">
    <source>
        <dbReference type="Proteomes" id="UP001344447"/>
    </source>
</evidence>
<dbReference type="Pfam" id="PF08002">
    <property type="entry name" value="DUF1697"/>
    <property type="match status" value="1"/>
</dbReference>
<dbReference type="Proteomes" id="UP001344447">
    <property type="component" value="Unassembled WGS sequence"/>
</dbReference>
<dbReference type="InterPro" id="IPR012545">
    <property type="entry name" value="DUF1697"/>
</dbReference>
<reference evidence="1 2" key="1">
    <citation type="submission" date="2023-11" db="EMBL/GenBank/DDBJ databases">
        <title>Dfirmibasis_genome.</title>
        <authorList>
            <person name="Edelbroek B."/>
            <person name="Kjellin J."/>
            <person name="Jerlstrom-Hultqvist J."/>
            <person name="Soderbom F."/>
        </authorList>
    </citation>
    <scope>NUCLEOTIDE SEQUENCE [LARGE SCALE GENOMIC DNA]</scope>
    <source>
        <strain evidence="1 2">TNS-C-14</strain>
    </source>
</reference>
<evidence type="ECO:0000313" key="1">
    <source>
        <dbReference type="EMBL" id="KAK5581996.1"/>
    </source>
</evidence>
<organism evidence="1 2">
    <name type="scientific">Dictyostelium firmibasis</name>
    <dbReference type="NCBI Taxonomy" id="79012"/>
    <lineage>
        <taxon>Eukaryota</taxon>
        <taxon>Amoebozoa</taxon>
        <taxon>Evosea</taxon>
        <taxon>Eumycetozoa</taxon>
        <taxon>Dictyostelia</taxon>
        <taxon>Dictyosteliales</taxon>
        <taxon>Dictyosteliaceae</taxon>
        <taxon>Dictyostelium</taxon>
    </lineage>
</organism>
<dbReference type="SUPFAM" id="SSF160379">
    <property type="entry name" value="SP0830-like"/>
    <property type="match status" value="1"/>
</dbReference>
<dbReference type="PANTHER" id="PTHR36439:SF1">
    <property type="entry name" value="DUF1697 DOMAIN-CONTAINING PROTEIN"/>
    <property type="match status" value="1"/>
</dbReference>
<accession>A0AAN7U605</accession>
<dbReference type="Gene3D" id="3.30.70.1280">
    <property type="entry name" value="SP0830-like domains"/>
    <property type="match status" value="1"/>
</dbReference>
<dbReference type="EMBL" id="JAVFKY010000001">
    <property type="protein sequence ID" value="KAK5581996.1"/>
    <property type="molecule type" value="Genomic_DNA"/>
</dbReference>
<name>A0AAN7U605_9MYCE</name>
<dbReference type="AlphaFoldDB" id="A0AAN7U605"/>
<protein>
    <submittedName>
        <fullName evidence="1">Uncharacterized protein</fullName>
    </submittedName>
</protein>